<evidence type="ECO:0000313" key="2">
    <source>
        <dbReference type="Proteomes" id="UP001152872"/>
    </source>
</evidence>
<accession>A0A9X4M767</accession>
<dbReference type="Proteomes" id="UP001152872">
    <property type="component" value="Unassembled WGS sequence"/>
</dbReference>
<name>A0A9X4M767_9CYAN</name>
<protein>
    <submittedName>
        <fullName evidence="1">Uncharacterized protein</fullName>
    </submittedName>
</protein>
<proteinExistence type="predicted"/>
<organism evidence="1 2">
    <name type="scientific">Pseudanabaena catenata USMAC16</name>
    <dbReference type="NCBI Taxonomy" id="1855837"/>
    <lineage>
        <taxon>Bacteria</taxon>
        <taxon>Bacillati</taxon>
        <taxon>Cyanobacteriota</taxon>
        <taxon>Cyanophyceae</taxon>
        <taxon>Pseudanabaenales</taxon>
        <taxon>Pseudanabaenaceae</taxon>
        <taxon>Pseudanabaena</taxon>
    </lineage>
</organism>
<sequence length="135" mass="14836">MFQKPFFQSQSFAGSVEGTVTQSGRDSHIIQDNNVNLNKPITTDEILRLLGHIESLVHESTLPENTSSKAISHIKAAQNEVQQDQPSKDFVALSLKRFVDLLKDSNQAANELQKLQPILGSVASWLGAARQILGI</sequence>
<dbReference type="AlphaFoldDB" id="A0A9X4M767"/>
<dbReference type="EMBL" id="VBTY01000064">
    <property type="protein sequence ID" value="MDG3494777.1"/>
    <property type="molecule type" value="Genomic_DNA"/>
</dbReference>
<dbReference type="RefSeq" id="WP_009626870.1">
    <property type="nucleotide sequence ID" value="NZ_VBTY01000064.1"/>
</dbReference>
<evidence type="ECO:0000313" key="1">
    <source>
        <dbReference type="EMBL" id="MDG3494777.1"/>
    </source>
</evidence>
<keyword evidence="2" id="KW-1185">Reference proteome</keyword>
<gene>
    <name evidence="1" type="ORF">FEV09_09415</name>
</gene>
<reference evidence="1" key="1">
    <citation type="submission" date="2019-05" db="EMBL/GenBank/DDBJ databases">
        <title>Whole genome sequencing of Pseudanabaena catenata USMAC16.</title>
        <authorList>
            <person name="Khan Z."/>
            <person name="Omar W.M."/>
            <person name="Convey P."/>
            <person name="Merican F."/>
            <person name="Najimudin N."/>
        </authorList>
    </citation>
    <scope>NUCLEOTIDE SEQUENCE</scope>
    <source>
        <strain evidence="1">USMAC16</strain>
    </source>
</reference>
<comment type="caution">
    <text evidence="1">The sequence shown here is derived from an EMBL/GenBank/DDBJ whole genome shotgun (WGS) entry which is preliminary data.</text>
</comment>